<reference evidence="2" key="1">
    <citation type="journal article" date="2014" name="Genome Announc.">
        <title>Complete sequencing and chromosome-scale genome assembly of the industrial progenitor strain P2niaD18 from the penicillin producer Penicillium chrysogenum.</title>
        <authorList>
            <person name="Specht T."/>
            <person name="Dahlmann T.A."/>
            <person name="Zadra I."/>
            <person name="Kurnsteiner H."/>
            <person name="Kuck U."/>
        </authorList>
    </citation>
    <scope>NUCLEOTIDE SEQUENCE [LARGE SCALE GENOMIC DNA]</scope>
    <source>
        <strain evidence="2">P2niaD18</strain>
    </source>
</reference>
<dbReference type="SUPFAM" id="SSF54637">
    <property type="entry name" value="Thioesterase/thiol ester dehydrase-isomerase"/>
    <property type="match status" value="1"/>
</dbReference>
<dbReference type="PhylomeDB" id="A0A167XWX9"/>
<dbReference type="PANTHER" id="PTHR47260">
    <property type="entry name" value="UPF0644 PROTEIN PB2B4.06"/>
    <property type="match status" value="1"/>
</dbReference>
<dbReference type="PANTHER" id="PTHR47260:SF3">
    <property type="entry name" value="THIOESTERASE FAMILY PROTEIN (AFU_ORTHOLOGUE AFUA_7G03960)"/>
    <property type="match status" value="1"/>
</dbReference>
<gene>
    <name evidence="2" type="ORF">EN45_034770</name>
</gene>
<name>A0A167XWX9_PENCH</name>
<evidence type="ECO:0000259" key="1">
    <source>
        <dbReference type="Pfam" id="PF03061"/>
    </source>
</evidence>
<dbReference type="EMBL" id="CM002798">
    <property type="protein sequence ID" value="KZN93303.1"/>
    <property type="molecule type" value="Genomic_DNA"/>
</dbReference>
<organism evidence="2">
    <name type="scientific">Penicillium chrysogenum</name>
    <name type="common">Penicillium notatum</name>
    <dbReference type="NCBI Taxonomy" id="5076"/>
    <lineage>
        <taxon>Eukaryota</taxon>
        <taxon>Fungi</taxon>
        <taxon>Dikarya</taxon>
        <taxon>Ascomycota</taxon>
        <taxon>Pezizomycotina</taxon>
        <taxon>Eurotiomycetes</taxon>
        <taxon>Eurotiomycetidae</taxon>
        <taxon>Eurotiales</taxon>
        <taxon>Aspergillaceae</taxon>
        <taxon>Penicillium</taxon>
        <taxon>Penicillium chrysogenum species complex</taxon>
    </lineage>
</organism>
<dbReference type="CDD" id="cd03443">
    <property type="entry name" value="PaaI_thioesterase"/>
    <property type="match status" value="1"/>
</dbReference>
<evidence type="ECO:0000313" key="2">
    <source>
        <dbReference type="EMBL" id="KZN93303.1"/>
    </source>
</evidence>
<protein>
    <submittedName>
        <fullName evidence="2">Acyl-coenzyme A thioesterase THEM4</fullName>
    </submittedName>
</protein>
<accession>A0A167XWX9</accession>
<feature type="domain" description="Thioesterase" evidence="1">
    <location>
        <begin position="118"/>
        <end position="196"/>
    </location>
</feature>
<sequence>MYNHTYKELITKLQVSQEDVDFFANMPFARPYMDNTSLYQPVPFVSRYDKGDLSDKFFNKAIKSHDTIPRALAFMQRPGFLHSPPTHEDGTELSQSAENPFFITFCQIESGVNGYIDTAHGGVLAALFDETLGLCAESYRVFVSEEGEHLLTASLEVTYRSPVRTPGAVVIKTWVRRKEGRKWFLEAQLLDQDGLLKAEAKSLYIGLRSAL</sequence>
<dbReference type="Proteomes" id="UP000076449">
    <property type="component" value="Chromosome I"/>
</dbReference>
<dbReference type="InterPro" id="IPR052061">
    <property type="entry name" value="PTE-AB_protein"/>
</dbReference>
<dbReference type="Gene3D" id="3.10.129.10">
    <property type="entry name" value="Hotdog Thioesterase"/>
    <property type="match status" value="1"/>
</dbReference>
<dbReference type="InterPro" id="IPR029069">
    <property type="entry name" value="HotDog_dom_sf"/>
</dbReference>
<dbReference type="AlphaFoldDB" id="A0A167XWX9"/>
<proteinExistence type="predicted"/>
<dbReference type="InterPro" id="IPR006683">
    <property type="entry name" value="Thioestr_dom"/>
</dbReference>
<dbReference type="Pfam" id="PF03061">
    <property type="entry name" value="4HBT"/>
    <property type="match status" value="1"/>
</dbReference>